<evidence type="ECO:0000313" key="5">
    <source>
        <dbReference type="Proteomes" id="UP000217446"/>
    </source>
</evidence>
<dbReference type="InterPro" id="IPR020084">
    <property type="entry name" value="NUDIX_hydrolase_CS"/>
</dbReference>
<dbReference type="CDD" id="cd04697">
    <property type="entry name" value="NUDIX_Hydrolase"/>
    <property type="match status" value="1"/>
</dbReference>
<dbReference type="Pfam" id="PF00293">
    <property type="entry name" value="NUDIX"/>
    <property type="match status" value="1"/>
</dbReference>
<feature type="region of interest" description="Disordered" evidence="2">
    <location>
        <begin position="184"/>
        <end position="208"/>
    </location>
</feature>
<reference evidence="5" key="1">
    <citation type="submission" date="2017-05" db="EMBL/GenBank/DDBJ databases">
        <title>Streptomyces olivochromogenes NBRC 3561 whole genome shotgun sequence.</title>
        <authorList>
            <person name="Dohra H."/>
            <person name="Kodani S."/>
        </authorList>
    </citation>
    <scope>NUCLEOTIDE SEQUENCE [LARGE SCALE GENOMIC DNA]</scope>
    <source>
        <strain evidence="5">NBRC 3561</strain>
    </source>
</reference>
<feature type="compositionally biased region" description="Low complexity" evidence="2">
    <location>
        <begin position="192"/>
        <end position="208"/>
    </location>
</feature>
<dbReference type="InterPro" id="IPR015797">
    <property type="entry name" value="NUDIX_hydrolase-like_dom_sf"/>
</dbReference>
<dbReference type="SUPFAM" id="SSF55811">
    <property type="entry name" value="Nudix"/>
    <property type="match status" value="1"/>
</dbReference>
<dbReference type="GO" id="GO:0016787">
    <property type="term" value="F:hydrolase activity"/>
    <property type="evidence" value="ECO:0007669"/>
    <property type="project" value="UniProtKB-KW"/>
</dbReference>
<organism evidence="4 5">
    <name type="scientific">Streptomyces olivochromogenes</name>
    <dbReference type="NCBI Taxonomy" id="1963"/>
    <lineage>
        <taxon>Bacteria</taxon>
        <taxon>Bacillati</taxon>
        <taxon>Actinomycetota</taxon>
        <taxon>Actinomycetes</taxon>
        <taxon>Kitasatosporales</taxon>
        <taxon>Streptomycetaceae</taxon>
        <taxon>Streptomyces</taxon>
    </lineage>
</organism>
<dbReference type="InterPro" id="IPR000086">
    <property type="entry name" value="NUDIX_hydrolase_dom"/>
</dbReference>
<dbReference type="EMBL" id="BDQI01000024">
    <property type="protein sequence ID" value="GAX56181.1"/>
    <property type="molecule type" value="Genomic_DNA"/>
</dbReference>
<protein>
    <submittedName>
        <fullName evidence="4">Putative Nudix hydrolase</fullName>
        <ecNumber evidence="4">3.6.-.-</ecNumber>
    </submittedName>
</protein>
<evidence type="ECO:0000313" key="4">
    <source>
        <dbReference type="EMBL" id="GAX56181.1"/>
    </source>
</evidence>
<evidence type="ECO:0000259" key="3">
    <source>
        <dbReference type="PROSITE" id="PS51462"/>
    </source>
</evidence>
<sequence length="208" mass="23091">MIHPTESAVELSVSSARRCCGSVSAVGEMVERVDEQDQILGVVDRGEAIRRRWLHRVATTVCRDPDGRILVYRRPDHVSRFPGQYDWLVGGAVGVGETYPAAASRELAEELGVDTPTRFLFKYLCRGVISPYWMGVHEAVLNQPVVPDASEIAWHAWLTPVELRAAVHDTNFVPDARDAFDRYQAEKGGPRGSLPRRSSLPPGSERSL</sequence>
<name>A0A250VPV7_STROL</name>
<dbReference type="Gene3D" id="3.90.79.10">
    <property type="entry name" value="Nucleoside Triphosphate Pyrophosphohydrolase"/>
    <property type="match status" value="1"/>
</dbReference>
<dbReference type="PANTHER" id="PTHR10885">
    <property type="entry name" value="ISOPENTENYL-DIPHOSPHATE DELTA-ISOMERASE"/>
    <property type="match status" value="1"/>
</dbReference>
<comment type="caution">
    <text evidence="4">The sequence shown here is derived from an EMBL/GenBank/DDBJ whole genome shotgun (WGS) entry which is preliminary data.</text>
</comment>
<dbReference type="PROSITE" id="PS51462">
    <property type="entry name" value="NUDIX"/>
    <property type="match status" value="1"/>
</dbReference>
<gene>
    <name evidence="4" type="ORF">SO3561_07748</name>
</gene>
<dbReference type="PANTHER" id="PTHR10885:SF0">
    <property type="entry name" value="ISOPENTENYL-DIPHOSPHATE DELTA-ISOMERASE"/>
    <property type="match status" value="1"/>
</dbReference>
<feature type="domain" description="Nudix hydrolase" evidence="3">
    <location>
        <begin position="53"/>
        <end position="180"/>
    </location>
</feature>
<proteinExistence type="predicted"/>
<dbReference type="STRING" id="1963.AQJ27_42035"/>
<dbReference type="EC" id="3.6.-.-" evidence="4"/>
<dbReference type="AlphaFoldDB" id="A0A250VPV7"/>
<dbReference type="Proteomes" id="UP000217446">
    <property type="component" value="Unassembled WGS sequence"/>
</dbReference>
<keyword evidence="1 4" id="KW-0378">Hydrolase</keyword>
<accession>A0A250VPV7</accession>
<dbReference type="PROSITE" id="PS00893">
    <property type="entry name" value="NUDIX_BOX"/>
    <property type="match status" value="1"/>
</dbReference>
<evidence type="ECO:0000256" key="2">
    <source>
        <dbReference type="SAM" id="MobiDB-lite"/>
    </source>
</evidence>
<keyword evidence="5" id="KW-1185">Reference proteome</keyword>
<evidence type="ECO:0000256" key="1">
    <source>
        <dbReference type="ARBA" id="ARBA00022801"/>
    </source>
</evidence>